<feature type="compositionally biased region" description="Basic and acidic residues" evidence="1">
    <location>
        <begin position="121"/>
        <end position="132"/>
    </location>
</feature>
<proteinExistence type="predicted"/>
<name>A0AAN6LN76_9PLEO</name>
<accession>A0AAN6LN76</accession>
<feature type="region of interest" description="Disordered" evidence="1">
    <location>
        <begin position="1"/>
        <end position="66"/>
    </location>
</feature>
<feature type="region of interest" description="Disordered" evidence="1">
    <location>
        <begin position="116"/>
        <end position="152"/>
    </location>
</feature>
<dbReference type="AlphaFoldDB" id="A0AAN6LN76"/>
<feature type="compositionally biased region" description="Polar residues" evidence="1">
    <location>
        <begin position="50"/>
        <end position="65"/>
    </location>
</feature>
<dbReference type="EMBL" id="WVTA01000021">
    <property type="protein sequence ID" value="KAK3197015.1"/>
    <property type="molecule type" value="Genomic_DNA"/>
</dbReference>
<feature type="transmembrane region" description="Helical" evidence="2">
    <location>
        <begin position="176"/>
        <end position="194"/>
    </location>
</feature>
<comment type="caution">
    <text evidence="3">The sequence shown here is derived from an EMBL/GenBank/DDBJ whole genome shotgun (WGS) entry which is preliminary data.</text>
</comment>
<protein>
    <submittedName>
        <fullName evidence="3">Uncharacterized protein</fullName>
    </submittedName>
</protein>
<evidence type="ECO:0000313" key="3">
    <source>
        <dbReference type="EMBL" id="KAK3197015.1"/>
    </source>
</evidence>
<keyword evidence="2" id="KW-0472">Membrane</keyword>
<sequence length="205" mass="23660">MATASHQHHHVHNRFPPSPPPSPPAAKKRHRKKDSNDPFLQLGDPANYRFNDSQPSSTPSDTQGSEEPLYKRVIVTPFLFVSFLISLFLVDTQNAITRTRNSSFFNFFDPAPYQDPNDSTWGRRDSSMHVEPPDALNPDQRQGRNKRKRKSWHLHRKIRKIARLEISDAFEMRRRVMVAMALVIMLAGGVIQQWDYEDTKRGNNG</sequence>
<feature type="transmembrane region" description="Helical" evidence="2">
    <location>
        <begin position="69"/>
        <end position="90"/>
    </location>
</feature>
<evidence type="ECO:0000313" key="4">
    <source>
        <dbReference type="Proteomes" id="UP001280581"/>
    </source>
</evidence>
<dbReference type="Proteomes" id="UP001280581">
    <property type="component" value="Unassembled WGS sequence"/>
</dbReference>
<keyword evidence="2" id="KW-0812">Transmembrane</keyword>
<feature type="compositionally biased region" description="Basic residues" evidence="1">
    <location>
        <begin position="1"/>
        <end position="13"/>
    </location>
</feature>
<organism evidence="3 4">
    <name type="scientific">Pseudopithomyces chartarum</name>
    <dbReference type="NCBI Taxonomy" id="1892770"/>
    <lineage>
        <taxon>Eukaryota</taxon>
        <taxon>Fungi</taxon>
        <taxon>Dikarya</taxon>
        <taxon>Ascomycota</taxon>
        <taxon>Pezizomycotina</taxon>
        <taxon>Dothideomycetes</taxon>
        <taxon>Pleosporomycetidae</taxon>
        <taxon>Pleosporales</taxon>
        <taxon>Massarineae</taxon>
        <taxon>Didymosphaeriaceae</taxon>
        <taxon>Pseudopithomyces</taxon>
    </lineage>
</organism>
<feature type="compositionally biased region" description="Basic residues" evidence="1">
    <location>
        <begin position="143"/>
        <end position="152"/>
    </location>
</feature>
<keyword evidence="2" id="KW-1133">Transmembrane helix</keyword>
<evidence type="ECO:0000256" key="1">
    <source>
        <dbReference type="SAM" id="MobiDB-lite"/>
    </source>
</evidence>
<gene>
    <name evidence="3" type="ORF">GRF29_1536g319057</name>
</gene>
<keyword evidence="4" id="KW-1185">Reference proteome</keyword>
<evidence type="ECO:0000256" key="2">
    <source>
        <dbReference type="SAM" id="Phobius"/>
    </source>
</evidence>
<reference evidence="3 4" key="1">
    <citation type="submission" date="2021-02" db="EMBL/GenBank/DDBJ databases">
        <title>Genome assembly of Pseudopithomyces chartarum.</title>
        <authorList>
            <person name="Jauregui R."/>
            <person name="Singh J."/>
            <person name="Voisey C."/>
        </authorList>
    </citation>
    <scope>NUCLEOTIDE SEQUENCE [LARGE SCALE GENOMIC DNA]</scope>
    <source>
        <strain evidence="3 4">AGR01</strain>
    </source>
</reference>